<dbReference type="PANTHER" id="PTHR43156:SF2">
    <property type="entry name" value="STAGE II SPORULATION PROTEIN E"/>
    <property type="match status" value="1"/>
</dbReference>
<dbReference type="InterPro" id="IPR052016">
    <property type="entry name" value="Bact_Sigma-Reg"/>
</dbReference>
<dbReference type="Gene3D" id="3.30.450.40">
    <property type="match status" value="1"/>
</dbReference>
<evidence type="ECO:0000313" key="5">
    <source>
        <dbReference type="Proteomes" id="UP001500957"/>
    </source>
</evidence>
<feature type="domain" description="PPM-type phosphatase" evidence="3">
    <location>
        <begin position="167"/>
        <end position="384"/>
    </location>
</feature>
<dbReference type="SUPFAM" id="SSF81606">
    <property type="entry name" value="PP2C-like"/>
    <property type="match status" value="1"/>
</dbReference>
<dbReference type="SMART" id="SM00331">
    <property type="entry name" value="PP2C_SIG"/>
    <property type="match status" value="1"/>
</dbReference>
<dbReference type="RefSeq" id="WP_344600716.1">
    <property type="nucleotide sequence ID" value="NZ_BAAAHE010000002.1"/>
</dbReference>
<evidence type="ECO:0000256" key="2">
    <source>
        <dbReference type="SAM" id="MobiDB-lite"/>
    </source>
</evidence>
<gene>
    <name evidence="4" type="ORF">GCM10009547_02430</name>
</gene>
<dbReference type="EMBL" id="BAAAHE010000002">
    <property type="protein sequence ID" value="GAA0604160.1"/>
    <property type="molecule type" value="Genomic_DNA"/>
</dbReference>
<dbReference type="Gene3D" id="3.60.40.10">
    <property type="entry name" value="PPM-type phosphatase domain"/>
    <property type="match status" value="1"/>
</dbReference>
<accession>A0ABN1G4Z8</accession>
<evidence type="ECO:0000259" key="3">
    <source>
        <dbReference type="SMART" id="SM00331"/>
    </source>
</evidence>
<dbReference type="PANTHER" id="PTHR43156">
    <property type="entry name" value="STAGE II SPORULATION PROTEIN E-RELATED"/>
    <property type="match status" value="1"/>
</dbReference>
<feature type="region of interest" description="Disordered" evidence="2">
    <location>
        <begin position="44"/>
        <end position="63"/>
    </location>
</feature>
<dbReference type="Pfam" id="PF07228">
    <property type="entry name" value="SpoIIE"/>
    <property type="match status" value="1"/>
</dbReference>
<organism evidence="4 5">
    <name type="scientific">Sporichthya brevicatena</name>
    <dbReference type="NCBI Taxonomy" id="171442"/>
    <lineage>
        <taxon>Bacteria</taxon>
        <taxon>Bacillati</taxon>
        <taxon>Actinomycetota</taxon>
        <taxon>Actinomycetes</taxon>
        <taxon>Sporichthyales</taxon>
        <taxon>Sporichthyaceae</taxon>
        <taxon>Sporichthya</taxon>
    </lineage>
</organism>
<comment type="caution">
    <text evidence="4">The sequence shown here is derived from an EMBL/GenBank/DDBJ whole genome shotgun (WGS) entry which is preliminary data.</text>
</comment>
<protein>
    <recommendedName>
        <fullName evidence="3">PPM-type phosphatase domain-containing protein</fullName>
    </recommendedName>
</protein>
<evidence type="ECO:0000256" key="1">
    <source>
        <dbReference type="ARBA" id="ARBA00022801"/>
    </source>
</evidence>
<dbReference type="InterPro" id="IPR029016">
    <property type="entry name" value="GAF-like_dom_sf"/>
</dbReference>
<reference evidence="4 5" key="1">
    <citation type="journal article" date="2019" name="Int. J. Syst. Evol. Microbiol.">
        <title>The Global Catalogue of Microorganisms (GCM) 10K type strain sequencing project: providing services to taxonomists for standard genome sequencing and annotation.</title>
        <authorList>
            <consortium name="The Broad Institute Genomics Platform"/>
            <consortium name="The Broad Institute Genome Sequencing Center for Infectious Disease"/>
            <person name="Wu L."/>
            <person name="Ma J."/>
        </authorList>
    </citation>
    <scope>NUCLEOTIDE SEQUENCE [LARGE SCALE GENOMIC DNA]</scope>
    <source>
        <strain evidence="4 5">JCM 10671</strain>
    </source>
</reference>
<dbReference type="InterPro" id="IPR001932">
    <property type="entry name" value="PPM-type_phosphatase-like_dom"/>
</dbReference>
<keyword evidence="1" id="KW-0378">Hydrolase</keyword>
<dbReference type="InterPro" id="IPR036457">
    <property type="entry name" value="PPM-type-like_dom_sf"/>
</dbReference>
<keyword evidence="5" id="KW-1185">Reference proteome</keyword>
<evidence type="ECO:0000313" key="4">
    <source>
        <dbReference type="EMBL" id="GAA0604160.1"/>
    </source>
</evidence>
<sequence>MAGTLNLRRTLGRVVTLAVPRLAAWGAALAPDGSVHRVVSVGTGAPREHSAPGIPAAARHPGRRPLDDPALLEELGADPALAKELADAPTVLITVPLQAYGSVTGTLVLARRTDVLGDVDAADLDAMTDALAARAAFAVASARIYEERAALASTLRAALLPPDLPEVEGVELGARYRPAQEATAIGGDFYQVYPCGGSWAFDIGDVCGKGVNAAVLTGQARQSLRTAALVETDPVRTLTVLNDAMLAVDGSKFLSVVHGRFARGDGGVTLHLATGGHPPPLLLRRDGTVQTVETTGMIVGMLREARFRATTVELEPGETLLLYTDGVTEARVGDEFLGPTRLAAMVGDCVDMTAQAITERIEQLVLEYLDGRSHDDIALLALRAEDT</sequence>
<dbReference type="Proteomes" id="UP001500957">
    <property type="component" value="Unassembled WGS sequence"/>
</dbReference>
<proteinExistence type="predicted"/>
<name>A0ABN1G4Z8_9ACTN</name>